<feature type="domain" description="Glutathione synthase substrate-binding" evidence="1">
    <location>
        <begin position="256"/>
        <end position="347"/>
    </location>
</feature>
<accession>A0A7J6L455</accession>
<dbReference type="PANTHER" id="PTHR11130">
    <property type="entry name" value="GLUTATHIONE SYNTHETASE"/>
    <property type="match status" value="1"/>
</dbReference>
<dbReference type="GO" id="GO:0043295">
    <property type="term" value="F:glutathione binding"/>
    <property type="evidence" value="ECO:0007669"/>
    <property type="project" value="TreeGrafter"/>
</dbReference>
<dbReference type="EMBL" id="JAAPAO010000774">
    <property type="protein sequence ID" value="KAF4653942.1"/>
    <property type="molecule type" value="Genomic_DNA"/>
</dbReference>
<keyword evidence="3" id="KW-1185">Reference proteome</keyword>
<organism evidence="2 3">
    <name type="scientific">Perkinsus chesapeaki</name>
    <name type="common">Clam parasite</name>
    <name type="synonym">Perkinsus andrewsi</name>
    <dbReference type="NCBI Taxonomy" id="330153"/>
    <lineage>
        <taxon>Eukaryota</taxon>
        <taxon>Sar</taxon>
        <taxon>Alveolata</taxon>
        <taxon>Perkinsozoa</taxon>
        <taxon>Perkinsea</taxon>
        <taxon>Perkinsida</taxon>
        <taxon>Perkinsidae</taxon>
        <taxon>Perkinsus</taxon>
    </lineage>
</organism>
<dbReference type="PANTHER" id="PTHR11130:SF0">
    <property type="entry name" value="GLUTATHIONE SYNTHETASE"/>
    <property type="match status" value="1"/>
</dbReference>
<evidence type="ECO:0000313" key="2">
    <source>
        <dbReference type="EMBL" id="KAF4653942.1"/>
    </source>
</evidence>
<dbReference type="InterPro" id="IPR004887">
    <property type="entry name" value="GSH_synth_subst-bd"/>
</dbReference>
<dbReference type="InterPro" id="IPR037013">
    <property type="entry name" value="GSH-S_sub-bd_sf"/>
</dbReference>
<proteinExistence type="predicted"/>
<dbReference type="Gene3D" id="3.40.50.1760">
    <property type="entry name" value="Glutathione synthase, substrate-binding domain superfamily, eukaryotic"/>
    <property type="match status" value="1"/>
</dbReference>
<dbReference type="SUPFAM" id="SSF52440">
    <property type="entry name" value="PreATP-grasp domain"/>
    <property type="match status" value="1"/>
</dbReference>
<dbReference type="GO" id="GO:0005829">
    <property type="term" value="C:cytosol"/>
    <property type="evidence" value="ECO:0007669"/>
    <property type="project" value="TreeGrafter"/>
</dbReference>
<evidence type="ECO:0000313" key="3">
    <source>
        <dbReference type="Proteomes" id="UP000591131"/>
    </source>
</evidence>
<sequence>MLNGPYRVRTNSEQLRDVYACDLARSSSSCHTPDLTIEAYNKALRSMMENRALLRDCGAMISSLGLTERNGDCQLGAARPLPITLRPTPVPKKVLNDIYHLSALVARIMDCASLDSGWTAEHIESCSSGSTGLIGLWHRVIGDVKCHREQHRNDIRLNILQQDYACGSSGQPALLKVRATPEFAGVPQKVSCLHRMTALTSSLDKIGECELPDNKPANEIATAIAESVRLYNERFHRSSRDICIVTSKGNDASTDNDDRLIEAALLMNHGIASHRRTARELAGDVVEMDARESGVVTVTSVLDSSRRIEVALFYFQHGSIDWDDEIDRQFRFDMERSKAVKCPSLEACVAELGEMQISWRSDADKFFPAAGLVEQPSDELLKAIAPRDGVAEDTKDTTLCAVIDVRRVSDTSSCRWCAGEA</sequence>
<name>A0A7J6L455_PERCH</name>
<dbReference type="OrthoDB" id="2020073at2759"/>
<dbReference type="InterPro" id="IPR016185">
    <property type="entry name" value="PreATP-grasp_dom_sf"/>
</dbReference>
<gene>
    <name evidence="2" type="ORF">FOL47_010221</name>
</gene>
<dbReference type="AlphaFoldDB" id="A0A7J6L455"/>
<dbReference type="Pfam" id="PF03917">
    <property type="entry name" value="GSH_synth_ATP"/>
    <property type="match status" value="1"/>
</dbReference>
<dbReference type="SUPFAM" id="SSF56059">
    <property type="entry name" value="Glutathione synthetase ATP-binding domain-like"/>
    <property type="match status" value="1"/>
</dbReference>
<evidence type="ECO:0000259" key="1">
    <source>
        <dbReference type="Pfam" id="PF03199"/>
    </source>
</evidence>
<dbReference type="GO" id="GO:0005524">
    <property type="term" value="F:ATP binding"/>
    <property type="evidence" value="ECO:0007669"/>
    <property type="project" value="InterPro"/>
</dbReference>
<reference evidence="2 3" key="1">
    <citation type="submission" date="2020-04" db="EMBL/GenBank/DDBJ databases">
        <title>Perkinsus chesapeaki whole genome sequence.</title>
        <authorList>
            <person name="Bogema D.R."/>
        </authorList>
    </citation>
    <scope>NUCLEOTIDE SEQUENCE [LARGE SCALE GENOMIC DNA]</scope>
    <source>
        <strain evidence="2">ATCC PRA-425</strain>
    </source>
</reference>
<dbReference type="GO" id="GO:0004363">
    <property type="term" value="F:glutathione synthase activity"/>
    <property type="evidence" value="ECO:0007669"/>
    <property type="project" value="InterPro"/>
</dbReference>
<protein>
    <recommendedName>
        <fullName evidence="1">Glutathione synthase substrate-binding domain-containing protein</fullName>
    </recommendedName>
</protein>
<dbReference type="Pfam" id="PF03199">
    <property type="entry name" value="GSH_synthase"/>
    <property type="match status" value="1"/>
</dbReference>
<dbReference type="InterPro" id="IPR005615">
    <property type="entry name" value="Glutathione_synthase"/>
</dbReference>
<comment type="caution">
    <text evidence="2">The sequence shown here is derived from an EMBL/GenBank/DDBJ whole genome shotgun (WGS) entry which is preliminary data.</text>
</comment>
<dbReference type="Proteomes" id="UP000591131">
    <property type="component" value="Unassembled WGS sequence"/>
</dbReference>